<gene>
    <name evidence="2" type="ORF">MHBO_002596</name>
</gene>
<comment type="caution">
    <text evidence="2">The sequence shown here is derived from an EMBL/GenBank/DDBJ whole genome shotgun (WGS) entry which is preliminary data.</text>
</comment>
<sequence length="116" mass="13387">MRHFFDNRSFVLRHTTTVLTRSLILGCISAPAGLIAFLANQILDENYFNRLSRKIDKWLINKNVDSTISTSLSQIPSFLKISILLFFVNRYIAPFSNAAFFASFVFFEPFKKRLAD</sequence>
<feature type="transmembrane region" description="Helical" evidence="1">
    <location>
        <begin position="21"/>
        <end position="43"/>
    </location>
</feature>
<evidence type="ECO:0000256" key="1">
    <source>
        <dbReference type="SAM" id="Phobius"/>
    </source>
</evidence>
<proteinExistence type="predicted"/>
<feature type="transmembrane region" description="Helical" evidence="1">
    <location>
        <begin position="81"/>
        <end position="107"/>
    </location>
</feature>
<name>A0ABV2AMW4_9EUKA</name>
<organism evidence="2 3">
    <name type="scientific">Bonamia ostreae</name>
    <dbReference type="NCBI Taxonomy" id="126728"/>
    <lineage>
        <taxon>Eukaryota</taxon>
        <taxon>Sar</taxon>
        <taxon>Rhizaria</taxon>
        <taxon>Endomyxa</taxon>
        <taxon>Ascetosporea</taxon>
        <taxon>Haplosporida</taxon>
        <taxon>Bonamia</taxon>
    </lineage>
</organism>
<protein>
    <submittedName>
        <fullName evidence="2">Uncharacterized protein</fullName>
    </submittedName>
</protein>
<reference evidence="2 3" key="1">
    <citation type="journal article" date="2024" name="BMC Biol.">
        <title>Comparative genomics of Ascetosporea gives new insight into the evolutionary basis for animal parasitism in Rhizaria.</title>
        <authorList>
            <person name="Hiltunen Thoren M."/>
            <person name="Onut-Brannstrom I."/>
            <person name="Alfjorden A."/>
            <person name="Peckova H."/>
            <person name="Swords F."/>
            <person name="Hooper C."/>
            <person name="Holzer A.S."/>
            <person name="Bass D."/>
            <person name="Burki F."/>
        </authorList>
    </citation>
    <scope>NUCLEOTIDE SEQUENCE [LARGE SCALE GENOMIC DNA]</scope>
    <source>
        <strain evidence="2">20-A016</strain>
    </source>
</reference>
<keyword evidence="1" id="KW-0812">Transmembrane</keyword>
<keyword evidence="1" id="KW-0472">Membrane</keyword>
<dbReference type="Proteomes" id="UP001439008">
    <property type="component" value="Unassembled WGS sequence"/>
</dbReference>
<keyword evidence="3" id="KW-1185">Reference proteome</keyword>
<evidence type="ECO:0000313" key="2">
    <source>
        <dbReference type="EMBL" id="MES1920991.1"/>
    </source>
</evidence>
<evidence type="ECO:0000313" key="3">
    <source>
        <dbReference type="Proteomes" id="UP001439008"/>
    </source>
</evidence>
<keyword evidence="1" id="KW-1133">Transmembrane helix</keyword>
<feature type="non-terminal residue" evidence="2">
    <location>
        <position position="116"/>
    </location>
</feature>
<dbReference type="EMBL" id="JBDODL010001002">
    <property type="protein sequence ID" value="MES1920991.1"/>
    <property type="molecule type" value="Genomic_DNA"/>
</dbReference>
<accession>A0ABV2AMW4</accession>